<sequence length="170" mass="18515">MQFVGGHLPPVIGVGLSVGGLCGAKGHGQGYGRGWSYGERVYQYDLVLGDSIVNFAKWVWPMEAGLVLTSGSGGLEMEHGDGKKESAGLGVLPMLWWSLGGNLGFRAPLKMFKAWIGLPQNQVPTISSFNQLFLREGLVVGTTPIAPYRWGLHGRLLEWISYRVPRVESM</sequence>
<organism evidence="1 2">
    <name type="scientific">Protea cynaroides</name>
    <dbReference type="NCBI Taxonomy" id="273540"/>
    <lineage>
        <taxon>Eukaryota</taxon>
        <taxon>Viridiplantae</taxon>
        <taxon>Streptophyta</taxon>
        <taxon>Embryophyta</taxon>
        <taxon>Tracheophyta</taxon>
        <taxon>Spermatophyta</taxon>
        <taxon>Magnoliopsida</taxon>
        <taxon>Proteales</taxon>
        <taxon>Proteaceae</taxon>
        <taxon>Protea</taxon>
    </lineage>
</organism>
<gene>
    <name evidence="1" type="ORF">NE237_010931</name>
</gene>
<dbReference type="AlphaFoldDB" id="A0A9Q0L1K1"/>
<evidence type="ECO:0000313" key="1">
    <source>
        <dbReference type="EMBL" id="KAJ4980151.1"/>
    </source>
</evidence>
<name>A0A9Q0L1K1_9MAGN</name>
<keyword evidence="2" id="KW-1185">Reference proteome</keyword>
<dbReference type="Proteomes" id="UP001141806">
    <property type="component" value="Unassembled WGS sequence"/>
</dbReference>
<reference evidence="1" key="1">
    <citation type="journal article" date="2023" name="Plant J.">
        <title>The genome of the king protea, Protea cynaroides.</title>
        <authorList>
            <person name="Chang J."/>
            <person name="Duong T.A."/>
            <person name="Schoeman C."/>
            <person name="Ma X."/>
            <person name="Roodt D."/>
            <person name="Barker N."/>
            <person name="Li Z."/>
            <person name="Van de Peer Y."/>
            <person name="Mizrachi E."/>
        </authorList>
    </citation>
    <scope>NUCLEOTIDE SEQUENCE</scope>
    <source>
        <tissue evidence="1">Young leaves</tissue>
    </source>
</reference>
<protein>
    <submittedName>
        <fullName evidence="1">Uncharacterized protein</fullName>
    </submittedName>
</protein>
<accession>A0A9Q0L1K1</accession>
<proteinExistence type="predicted"/>
<dbReference type="EMBL" id="JAMYWD010000002">
    <property type="protein sequence ID" value="KAJ4980151.1"/>
    <property type="molecule type" value="Genomic_DNA"/>
</dbReference>
<comment type="caution">
    <text evidence="1">The sequence shown here is derived from an EMBL/GenBank/DDBJ whole genome shotgun (WGS) entry which is preliminary data.</text>
</comment>
<evidence type="ECO:0000313" key="2">
    <source>
        <dbReference type="Proteomes" id="UP001141806"/>
    </source>
</evidence>